<comment type="miscellaneous">
    <text evidence="17">Bacitracin is thought to be involved in the inhibition of peptidoglycan synthesis by sequestering undecaprenyl diphosphate, thereby reducing the pool of lipid carrier available.</text>
</comment>
<dbReference type="GO" id="GO:0005886">
    <property type="term" value="C:plasma membrane"/>
    <property type="evidence" value="ECO:0007669"/>
    <property type="project" value="UniProtKB-SubCell"/>
</dbReference>
<evidence type="ECO:0000313" key="19">
    <source>
        <dbReference type="Proteomes" id="UP000002377"/>
    </source>
</evidence>
<keyword evidence="11 17" id="KW-0472">Membrane</keyword>
<dbReference type="HOGENOM" id="CLU_060296_1_2_9"/>
<evidence type="ECO:0000256" key="12">
    <source>
        <dbReference type="ARBA" id="ARBA00023251"/>
    </source>
</evidence>
<evidence type="ECO:0000256" key="4">
    <source>
        <dbReference type="ARBA" id="ARBA00021581"/>
    </source>
</evidence>
<comment type="function">
    <text evidence="17">Catalyzes the dephosphorylation of undecaprenyl diphosphate (UPP). Confers resistance to bacitracin.</text>
</comment>
<evidence type="ECO:0000256" key="15">
    <source>
        <dbReference type="ARBA" id="ARBA00032932"/>
    </source>
</evidence>
<feature type="transmembrane region" description="Helical" evidence="17">
    <location>
        <begin position="203"/>
        <end position="224"/>
    </location>
</feature>
<evidence type="ECO:0000313" key="18">
    <source>
        <dbReference type="EMBL" id="ADG82262.1"/>
    </source>
</evidence>
<keyword evidence="9 17" id="KW-0573">Peptidoglycan synthesis</keyword>
<evidence type="ECO:0000256" key="9">
    <source>
        <dbReference type="ARBA" id="ARBA00022984"/>
    </source>
</evidence>
<evidence type="ECO:0000256" key="6">
    <source>
        <dbReference type="ARBA" id="ARBA00022692"/>
    </source>
</evidence>
<dbReference type="GO" id="GO:0046677">
    <property type="term" value="P:response to antibiotic"/>
    <property type="evidence" value="ECO:0007669"/>
    <property type="project" value="UniProtKB-UniRule"/>
</dbReference>
<sequence length="259" mass="27789">MTVLQAAILGLIQGLTEFLPISSSGHLVLFQRFFGLSKGVLTFDVFVHLGTLVAVFAVFWQDILALLKKPWQRLTALIITGTIPTGIMGLGLKDFFEKIFASGSTLGVEFIATGVILWWAESIRQRNKGVDQITYADAAFVGFMQGVAILPAISRSGLTIAGALFRGIDRDTAARFSFLISIPAILGAALVDGKDVIEAGTVGVGTIPLIVGTVVSAVAGYFAIRIMLRILRQGTLKVFSYYVWALGILVIILQLTGIL</sequence>
<evidence type="ECO:0000256" key="13">
    <source>
        <dbReference type="ARBA" id="ARBA00023316"/>
    </source>
</evidence>
<comment type="catalytic activity">
    <reaction evidence="16 17">
        <text>di-trans,octa-cis-undecaprenyl diphosphate + H2O = di-trans,octa-cis-undecaprenyl phosphate + phosphate + H(+)</text>
        <dbReference type="Rhea" id="RHEA:28094"/>
        <dbReference type="ChEBI" id="CHEBI:15377"/>
        <dbReference type="ChEBI" id="CHEBI:15378"/>
        <dbReference type="ChEBI" id="CHEBI:43474"/>
        <dbReference type="ChEBI" id="CHEBI:58405"/>
        <dbReference type="ChEBI" id="CHEBI:60392"/>
        <dbReference type="EC" id="3.6.1.27"/>
    </reaction>
</comment>
<dbReference type="eggNOG" id="COG1968">
    <property type="taxonomic scope" value="Bacteria"/>
</dbReference>
<keyword evidence="12 17" id="KW-0046">Antibiotic resistance</keyword>
<evidence type="ECO:0000256" key="2">
    <source>
        <dbReference type="ARBA" id="ARBA00010621"/>
    </source>
</evidence>
<dbReference type="OrthoDB" id="9808289at2"/>
<evidence type="ECO:0000256" key="16">
    <source>
        <dbReference type="ARBA" id="ARBA00047594"/>
    </source>
</evidence>
<keyword evidence="5 17" id="KW-1003">Cell membrane</keyword>
<dbReference type="GO" id="GO:0008360">
    <property type="term" value="P:regulation of cell shape"/>
    <property type="evidence" value="ECO:0007669"/>
    <property type="project" value="UniProtKB-KW"/>
</dbReference>
<evidence type="ECO:0000256" key="10">
    <source>
        <dbReference type="ARBA" id="ARBA00022989"/>
    </source>
</evidence>
<reference evidence="18 19" key="1">
    <citation type="submission" date="2010-05" db="EMBL/GenBank/DDBJ databases">
        <title>Complete sequence of Thermincola sp. JR.</title>
        <authorList>
            <consortium name="US DOE Joint Genome Institute"/>
            <person name="Lucas S."/>
            <person name="Copeland A."/>
            <person name="Lapidus A."/>
            <person name="Cheng J.-F."/>
            <person name="Bruce D."/>
            <person name="Goodwin L."/>
            <person name="Pitluck S."/>
            <person name="Chertkov O."/>
            <person name="Detter J.C."/>
            <person name="Han C."/>
            <person name="Tapia R."/>
            <person name="Land M."/>
            <person name="Hauser L."/>
            <person name="Kyrpides N."/>
            <person name="Mikhailova N."/>
            <person name="Hazen T.C."/>
            <person name="Woyke T."/>
        </authorList>
    </citation>
    <scope>NUCLEOTIDE SEQUENCE [LARGE SCALE GENOMIC DNA]</scope>
    <source>
        <strain evidence="18 19">JR</strain>
    </source>
</reference>
<feature type="transmembrane region" description="Helical" evidence="17">
    <location>
        <begin position="46"/>
        <end position="67"/>
    </location>
</feature>
<evidence type="ECO:0000256" key="5">
    <source>
        <dbReference type="ARBA" id="ARBA00022475"/>
    </source>
</evidence>
<keyword evidence="13 17" id="KW-0961">Cell wall biogenesis/degradation</keyword>
<dbReference type="RefSeq" id="WP_013120279.1">
    <property type="nucleotide sequence ID" value="NC_014152.1"/>
</dbReference>
<comment type="subcellular location">
    <subcellularLocation>
        <location evidence="1 17">Cell membrane</location>
        <topology evidence="1 17">Multi-pass membrane protein</topology>
    </subcellularLocation>
</comment>
<proteinExistence type="inferred from homology"/>
<keyword evidence="19" id="KW-1185">Reference proteome</keyword>
<evidence type="ECO:0000256" key="11">
    <source>
        <dbReference type="ARBA" id="ARBA00023136"/>
    </source>
</evidence>
<evidence type="ECO:0000256" key="3">
    <source>
        <dbReference type="ARBA" id="ARBA00012374"/>
    </source>
</evidence>
<dbReference type="EMBL" id="CP002028">
    <property type="protein sequence ID" value="ADG82262.1"/>
    <property type="molecule type" value="Genomic_DNA"/>
</dbReference>
<evidence type="ECO:0000256" key="14">
    <source>
        <dbReference type="ARBA" id="ARBA00032707"/>
    </source>
</evidence>
<evidence type="ECO:0000256" key="17">
    <source>
        <dbReference type="HAMAP-Rule" id="MF_01006"/>
    </source>
</evidence>
<name>D5XF41_THEPJ</name>
<dbReference type="STRING" id="635013.TherJR_1405"/>
<accession>D5XF41</accession>
<dbReference type="AlphaFoldDB" id="D5XF41"/>
<dbReference type="KEGG" id="tjr:TherJR_1405"/>
<dbReference type="GO" id="GO:0071555">
    <property type="term" value="P:cell wall organization"/>
    <property type="evidence" value="ECO:0007669"/>
    <property type="project" value="UniProtKB-KW"/>
</dbReference>
<gene>
    <name evidence="17" type="primary">uppP</name>
    <name evidence="18" type="ordered locus">TherJR_1405</name>
</gene>
<dbReference type="EC" id="3.6.1.27" evidence="3 17"/>
<evidence type="ECO:0000256" key="8">
    <source>
        <dbReference type="ARBA" id="ARBA00022960"/>
    </source>
</evidence>
<organism evidence="18 19">
    <name type="scientific">Thermincola potens (strain JR)</name>
    <dbReference type="NCBI Taxonomy" id="635013"/>
    <lineage>
        <taxon>Bacteria</taxon>
        <taxon>Bacillati</taxon>
        <taxon>Bacillota</taxon>
        <taxon>Clostridia</taxon>
        <taxon>Eubacteriales</taxon>
        <taxon>Thermincolaceae</taxon>
        <taxon>Thermincola</taxon>
    </lineage>
</organism>
<feature type="transmembrane region" description="Helical" evidence="17">
    <location>
        <begin position="74"/>
        <end position="93"/>
    </location>
</feature>
<keyword evidence="8 17" id="KW-0133">Cell shape</keyword>
<dbReference type="PANTHER" id="PTHR30622">
    <property type="entry name" value="UNDECAPRENYL-DIPHOSPHATASE"/>
    <property type="match status" value="1"/>
</dbReference>
<feature type="transmembrane region" description="Helical" evidence="17">
    <location>
        <begin position="236"/>
        <end position="256"/>
    </location>
</feature>
<dbReference type="InterPro" id="IPR003824">
    <property type="entry name" value="UppP"/>
</dbReference>
<dbReference type="GO" id="GO:0009252">
    <property type="term" value="P:peptidoglycan biosynthetic process"/>
    <property type="evidence" value="ECO:0007669"/>
    <property type="project" value="UniProtKB-KW"/>
</dbReference>
<dbReference type="PANTHER" id="PTHR30622:SF4">
    <property type="entry name" value="UNDECAPRENYL-DIPHOSPHATASE"/>
    <property type="match status" value="1"/>
</dbReference>
<dbReference type="Proteomes" id="UP000002377">
    <property type="component" value="Chromosome"/>
</dbReference>
<keyword evidence="6 17" id="KW-0812">Transmembrane</keyword>
<comment type="similarity">
    <text evidence="2 17">Belongs to the UppP family.</text>
</comment>
<dbReference type="GO" id="GO:0050380">
    <property type="term" value="F:undecaprenyl-diphosphatase activity"/>
    <property type="evidence" value="ECO:0007669"/>
    <property type="project" value="UniProtKB-UniRule"/>
</dbReference>
<keyword evidence="7 17" id="KW-0378">Hydrolase</keyword>
<feature type="transmembrane region" description="Helical" evidence="17">
    <location>
        <begin position="173"/>
        <end position="191"/>
    </location>
</feature>
<feature type="transmembrane region" description="Helical" evidence="17">
    <location>
        <begin position="99"/>
        <end position="120"/>
    </location>
</feature>
<keyword evidence="10 17" id="KW-1133">Transmembrane helix</keyword>
<protein>
    <recommendedName>
        <fullName evidence="4 17">Undecaprenyl-diphosphatase</fullName>
        <ecNumber evidence="3 17">3.6.1.27</ecNumber>
    </recommendedName>
    <alternativeName>
        <fullName evidence="15 17">Bacitracin resistance protein</fullName>
    </alternativeName>
    <alternativeName>
        <fullName evidence="14 17">Undecaprenyl pyrophosphate phosphatase</fullName>
    </alternativeName>
</protein>
<evidence type="ECO:0000256" key="1">
    <source>
        <dbReference type="ARBA" id="ARBA00004651"/>
    </source>
</evidence>
<evidence type="ECO:0000256" key="7">
    <source>
        <dbReference type="ARBA" id="ARBA00022801"/>
    </source>
</evidence>
<dbReference type="HAMAP" id="MF_01006">
    <property type="entry name" value="Undec_diphosphatase"/>
    <property type="match status" value="1"/>
</dbReference>
<dbReference type="Pfam" id="PF02673">
    <property type="entry name" value="BacA"/>
    <property type="match status" value="1"/>
</dbReference>